<dbReference type="InterPro" id="IPR000917">
    <property type="entry name" value="Sulfatase_N"/>
</dbReference>
<dbReference type="SUPFAM" id="SSF53649">
    <property type="entry name" value="Alkaline phosphatase-like"/>
    <property type="match status" value="1"/>
</dbReference>
<dbReference type="PANTHER" id="PTHR42693:SF33">
    <property type="entry name" value="ARYLSULFATASE"/>
    <property type="match status" value="1"/>
</dbReference>
<comment type="caution">
    <text evidence="6">The sequence shown here is derived from an EMBL/GenBank/DDBJ whole genome shotgun (WGS) entry which is preliminary data.</text>
</comment>
<dbReference type="CDD" id="cd16025">
    <property type="entry name" value="PAS_like"/>
    <property type="match status" value="1"/>
</dbReference>
<dbReference type="PROSITE" id="PS00149">
    <property type="entry name" value="SULFATASE_2"/>
    <property type="match status" value="1"/>
</dbReference>
<evidence type="ECO:0000259" key="5">
    <source>
        <dbReference type="Pfam" id="PF00884"/>
    </source>
</evidence>
<evidence type="ECO:0000256" key="4">
    <source>
        <dbReference type="ARBA" id="ARBA00022837"/>
    </source>
</evidence>
<keyword evidence="7" id="KW-1185">Reference proteome</keyword>
<evidence type="ECO:0000313" key="6">
    <source>
        <dbReference type="EMBL" id="KZZ95187.1"/>
    </source>
</evidence>
<gene>
    <name evidence="6" type="ORF">AAP_01675</name>
</gene>
<dbReference type="GO" id="GO:0004065">
    <property type="term" value="F:arylsulfatase activity"/>
    <property type="evidence" value="ECO:0007669"/>
    <property type="project" value="TreeGrafter"/>
</dbReference>
<accession>A0A168BE46</accession>
<keyword evidence="3" id="KW-0378">Hydrolase</keyword>
<organism evidence="6 7">
    <name type="scientific">Ascosphaera apis ARSEF 7405</name>
    <dbReference type="NCBI Taxonomy" id="392613"/>
    <lineage>
        <taxon>Eukaryota</taxon>
        <taxon>Fungi</taxon>
        <taxon>Dikarya</taxon>
        <taxon>Ascomycota</taxon>
        <taxon>Pezizomycotina</taxon>
        <taxon>Eurotiomycetes</taxon>
        <taxon>Eurotiomycetidae</taxon>
        <taxon>Onygenales</taxon>
        <taxon>Ascosphaeraceae</taxon>
        <taxon>Ascosphaera</taxon>
    </lineage>
</organism>
<dbReference type="EMBL" id="AZGZ01000005">
    <property type="protein sequence ID" value="KZZ95187.1"/>
    <property type="molecule type" value="Genomic_DNA"/>
</dbReference>
<evidence type="ECO:0000256" key="2">
    <source>
        <dbReference type="ARBA" id="ARBA00022723"/>
    </source>
</evidence>
<dbReference type="AlphaFoldDB" id="A0A168BE46"/>
<feature type="domain" description="Sulfatase N-terminal" evidence="5">
    <location>
        <begin position="8"/>
        <end position="453"/>
    </location>
</feature>
<dbReference type="InterPro" id="IPR050738">
    <property type="entry name" value="Sulfatase"/>
</dbReference>
<proteinExistence type="inferred from homology"/>
<sequence>MTPSLKPPNFLVIVADDLGFSDVGAFGSEIQTPNLDALAKDGLRFTDFHTASACSPTRSMLLSGTDNHIAGVGAMIESIQEFQKGKPGYEGYLNDKVAALPELLRDAGYYTFMSGKWHLGLAPERWPVARGFTKSFSLLPGAANHYGWEPQLENEAQGEERPPFFSRTNVFYVENDLPIAPKDLHAKITPDREEFYSTDAFGDKALDYLNSRSDEEKEQPFFGYLAFSSPHWPLQASPQDVEKYRGFYDDGPLALRERRVNKLKDLGLVPNHAVPHDIITPPSDKTMSKEWDALNEDEKKFSSRCMEVYAAMVHRMDYQIGRVIDRLKETGEFDNTFILFMSDNGAEGMLLEAIPIIRGGVFDHIQKYYDNSLENIGRYNSYVWYGPHWASAATAPSRLYKMFTSEGGIRVPFILRYPPLTSSKNQEEAPEDGIEHAFSTVMDILPTIIDLAGQIVAPIPHFTFHHEGDPYTDHTHGWELFGRQAVRKGKWKILLINPPFGPGEWQLYDLENDPGETKDLRDQYPEKMKELLAAWDEYVKDVGVAMPMQYGTLNVKETETTAIPPPR</sequence>
<dbReference type="PANTHER" id="PTHR42693">
    <property type="entry name" value="ARYLSULFATASE FAMILY MEMBER"/>
    <property type="match status" value="1"/>
</dbReference>
<dbReference type="OrthoDB" id="103349at2759"/>
<dbReference type="Gene3D" id="3.40.720.10">
    <property type="entry name" value="Alkaline Phosphatase, subunit A"/>
    <property type="match status" value="1"/>
</dbReference>
<dbReference type="InterPro" id="IPR017850">
    <property type="entry name" value="Alkaline_phosphatase_core_sf"/>
</dbReference>
<dbReference type="VEuPathDB" id="FungiDB:AAP_01675"/>
<comment type="similarity">
    <text evidence="1">Belongs to the sulfatase family.</text>
</comment>
<name>A0A168BE46_9EURO</name>
<evidence type="ECO:0000256" key="3">
    <source>
        <dbReference type="ARBA" id="ARBA00022801"/>
    </source>
</evidence>
<dbReference type="Proteomes" id="UP000242877">
    <property type="component" value="Unassembled WGS sequence"/>
</dbReference>
<evidence type="ECO:0000256" key="1">
    <source>
        <dbReference type="ARBA" id="ARBA00008779"/>
    </source>
</evidence>
<evidence type="ECO:0000313" key="7">
    <source>
        <dbReference type="Proteomes" id="UP000242877"/>
    </source>
</evidence>
<dbReference type="GO" id="GO:0046872">
    <property type="term" value="F:metal ion binding"/>
    <property type="evidence" value="ECO:0007669"/>
    <property type="project" value="UniProtKB-KW"/>
</dbReference>
<reference evidence="6 7" key="1">
    <citation type="journal article" date="2016" name="Genome Biol. Evol.">
        <title>Divergent and convergent evolution of fungal pathogenicity.</title>
        <authorList>
            <person name="Shang Y."/>
            <person name="Xiao G."/>
            <person name="Zheng P."/>
            <person name="Cen K."/>
            <person name="Zhan S."/>
            <person name="Wang C."/>
        </authorList>
    </citation>
    <scope>NUCLEOTIDE SEQUENCE [LARGE SCALE GENOMIC DNA]</scope>
    <source>
        <strain evidence="6 7">ARSEF 7405</strain>
    </source>
</reference>
<dbReference type="InterPro" id="IPR024607">
    <property type="entry name" value="Sulfatase_CS"/>
</dbReference>
<keyword evidence="4" id="KW-0106">Calcium</keyword>
<protein>
    <submittedName>
        <fullName evidence="6">Arylsulfatase</fullName>
    </submittedName>
</protein>
<dbReference type="Gene3D" id="3.30.1120.10">
    <property type="match status" value="1"/>
</dbReference>
<keyword evidence="2" id="KW-0479">Metal-binding</keyword>
<dbReference type="Pfam" id="PF00884">
    <property type="entry name" value="Sulfatase"/>
    <property type="match status" value="1"/>
</dbReference>